<dbReference type="NCBIfam" id="NF008588">
    <property type="entry name" value="PRK11553.1"/>
    <property type="match status" value="1"/>
</dbReference>
<evidence type="ECO:0000256" key="4">
    <source>
        <dbReference type="ARBA" id="ARBA00022729"/>
    </source>
</evidence>
<dbReference type="SUPFAM" id="SSF53850">
    <property type="entry name" value="Periplasmic binding protein-like II"/>
    <property type="match status" value="1"/>
</dbReference>
<dbReference type="EMBL" id="JAMPKX010000016">
    <property type="protein sequence ID" value="MEP0949855.1"/>
    <property type="molecule type" value="Genomic_DNA"/>
</dbReference>
<evidence type="ECO:0000313" key="6">
    <source>
        <dbReference type="EMBL" id="MEP0949855.1"/>
    </source>
</evidence>
<keyword evidence="7" id="KW-1185">Reference proteome</keyword>
<gene>
    <name evidence="6" type="ORF">NC992_23475</name>
</gene>
<reference evidence="6 7" key="1">
    <citation type="submission" date="2022-04" db="EMBL/GenBank/DDBJ databases">
        <title>Positive selection, recombination, and allopatry shape intraspecific diversity of widespread and dominant cyanobacteria.</title>
        <authorList>
            <person name="Wei J."/>
            <person name="Shu W."/>
            <person name="Hu C."/>
        </authorList>
    </citation>
    <scope>NUCLEOTIDE SEQUENCE [LARGE SCALE GENOMIC DNA]</scope>
    <source>
        <strain evidence="6 7">DQ-A4</strain>
    </source>
</reference>
<dbReference type="InterPro" id="IPR015168">
    <property type="entry name" value="SsuA/THI5"/>
</dbReference>
<dbReference type="PROSITE" id="PS51318">
    <property type="entry name" value="TAT"/>
    <property type="match status" value="1"/>
</dbReference>
<dbReference type="PANTHER" id="PTHR30024">
    <property type="entry name" value="ALIPHATIC SULFONATES-BINDING PROTEIN-RELATED"/>
    <property type="match status" value="1"/>
</dbReference>
<feature type="domain" description="Solute-binding protein family 3/N-terminal" evidence="5">
    <location>
        <begin position="86"/>
        <end position="302"/>
    </location>
</feature>
<protein>
    <submittedName>
        <fullName evidence="6">Sulfonate ABC transporter substrate-binding protein</fullName>
    </submittedName>
</protein>
<dbReference type="Gene3D" id="3.40.190.10">
    <property type="entry name" value="Periplasmic binding protein-like II"/>
    <property type="match status" value="2"/>
</dbReference>
<dbReference type="InterPro" id="IPR006311">
    <property type="entry name" value="TAT_signal"/>
</dbReference>
<dbReference type="Proteomes" id="UP001482513">
    <property type="component" value="Unassembled WGS sequence"/>
</dbReference>
<comment type="similarity">
    <text evidence="2">Belongs to the bacterial solute-binding protein SsuA/TauA family.</text>
</comment>
<dbReference type="NCBIfam" id="TIGR01728">
    <property type="entry name" value="SsuA_fam"/>
    <property type="match status" value="1"/>
</dbReference>
<evidence type="ECO:0000256" key="2">
    <source>
        <dbReference type="ARBA" id="ARBA00010742"/>
    </source>
</evidence>
<dbReference type="SMART" id="SM00062">
    <property type="entry name" value="PBPb"/>
    <property type="match status" value="1"/>
</dbReference>
<organism evidence="6 7">
    <name type="scientific">Leptolyngbya subtilissima DQ-A4</name>
    <dbReference type="NCBI Taxonomy" id="2933933"/>
    <lineage>
        <taxon>Bacteria</taxon>
        <taxon>Bacillati</taxon>
        <taxon>Cyanobacteriota</taxon>
        <taxon>Cyanophyceae</taxon>
        <taxon>Leptolyngbyales</taxon>
        <taxon>Leptolyngbyaceae</taxon>
        <taxon>Leptolyngbya group</taxon>
        <taxon>Leptolyngbya</taxon>
    </lineage>
</organism>
<dbReference type="Pfam" id="PF09084">
    <property type="entry name" value="NMT1"/>
    <property type="match status" value="1"/>
</dbReference>
<dbReference type="PANTHER" id="PTHR30024:SF42">
    <property type="entry name" value="ALIPHATIC SULFONATES-BINDING PROTEIN-RELATED"/>
    <property type="match status" value="1"/>
</dbReference>
<dbReference type="CDD" id="cd13557">
    <property type="entry name" value="PBP2_SsuA"/>
    <property type="match status" value="1"/>
</dbReference>
<dbReference type="RefSeq" id="WP_199325703.1">
    <property type="nucleotide sequence ID" value="NZ_JAMPKX010000016.1"/>
</dbReference>
<evidence type="ECO:0000313" key="7">
    <source>
        <dbReference type="Proteomes" id="UP001482513"/>
    </source>
</evidence>
<dbReference type="InterPro" id="IPR001638">
    <property type="entry name" value="Solute-binding_3/MltF_N"/>
</dbReference>
<keyword evidence="3" id="KW-0813">Transport</keyword>
<dbReference type="InterPro" id="IPR010067">
    <property type="entry name" value="ABC_SsuA_sub-bd"/>
</dbReference>
<comment type="subcellular location">
    <subcellularLocation>
        <location evidence="1">Periplasm</location>
    </subcellularLocation>
</comment>
<name>A0ABV0KAQ1_9CYAN</name>
<keyword evidence="4" id="KW-0732">Signal</keyword>
<sequence length="370" mass="40113">MNFEKTEFEKSLQIAPRYNHSHSQAQTSALWGSTSRRRFLRRGGMFLGGMALAGAVGACSSESAPLAETGATQASAGGAAPAATKQLRVGYQKSSTVLNLLKNQKLLEKRFEAEAFPITWNEFAAGPQMLEALNVGSIDVAYTGETPPIFAQAADAPLVYVAWEDVGSLAEAILVQKDSPIKSVAELKGKKVALNKGSNVHYLLVKALEEAGLQYSDVETAYLPPGDARSAFEQNSVDAWVIWDPFQGAAEKQLGARTLRDGKGIARNRGFYLATKSFADSQPDVLKAVLEEAETISTFAKENPAEVSKFLSNELGIPTDVLDLVESRRGYGIQPITDEVVTYQQDIADTFYELQLIPKEIDVSTVIWNG</sequence>
<evidence type="ECO:0000256" key="1">
    <source>
        <dbReference type="ARBA" id="ARBA00004418"/>
    </source>
</evidence>
<proteinExistence type="inferred from homology"/>
<accession>A0ABV0KAQ1</accession>
<comment type="caution">
    <text evidence="6">The sequence shown here is derived from an EMBL/GenBank/DDBJ whole genome shotgun (WGS) entry which is preliminary data.</text>
</comment>
<evidence type="ECO:0000259" key="5">
    <source>
        <dbReference type="SMART" id="SM00062"/>
    </source>
</evidence>
<evidence type="ECO:0000256" key="3">
    <source>
        <dbReference type="ARBA" id="ARBA00022448"/>
    </source>
</evidence>